<name>A0A9P6B0U3_9AGAM</name>
<proteinExistence type="inferred from homology"/>
<keyword evidence="9" id="KW-1185">Reference proteome</keyword>
<sequence length="158" mass="17209">MNTIKGLWNKQIIEALLDGAIRKLKERGVKQHNIVLQSVPDNFELPFACAKSSQTVRVIATSQIQASTRAVPSQPFDVAIAIGVHFEYICDAVSHGLMKVQLDSGIPVIFGVLTAVMDHSDKPPNHGEDWELGAVEMDAIPEGGPQGNLLESYGARHR</sequence>
<evidence type="ECO:0000256" key="2">
    <source>
        <dbReference type="ARBA" id="ARBA00007424"/>
    </source>
</evidence>
<keyword evidence="5 7" id="KW-0808">Transferase</keyword>
<dbReference type="CDD" id="cd09209">
    <property type="entry name" value="Lumazine_synthase-I"/>
    <property type="match status" value="1"/>
</dbReference>
<evidence type="ECO:0000256" key="1">
    <source>
        <dbReference type="ARBA" id="ARBA00004917"/>
    </source>
</evidence>
<organism evidence="8 9">
    <name type="scientific">Hydnum rufescens UP504</name>
    <dbReference type="NCBI Taxonomy" id="1448309"/>
    <lineage>
        <taxon>Eukaryota</taxon>
        <taxon>Fungi</taxon>
        <taxon>Dikarya</taxon>
        <taxon>Basidiomycota</taxon>
        <taxon>Agaricomycotina</taxon>
        <taxon>Agaricomycetes</taxon>
        <taxon>Cantharellales</taxon>
        <taxon>Hydnaceae</taxon>
        <taxon>Hydnum</taxon>
    </lineage>
</organism>
<evidence type="ECO:0000256" key="7">
    <source>
        <dbReference type="RuleBase" id="RU003795"/>
    </source>
</evidence>
<dbReference type="Proteomes" id="UP000886523">
    <property type="component" value="Unassembled WGS sequence"/>
</dbReference>
<dbReference type="PANTHER" id="PTHR21058:SF0">
    <property type="entry name" value="6,7-DIMETHYL-8-RIBITYLLUMAZINE SYNTHASE"/>
    <property type="match status" value="1"/>
</dbReference>
<protein>
    <recommendedName>
        <fullName evidence="3 7">6,7-dimethyl-8-ribityllumazine synthase</fullName>
        <shortName evidence="7">DMRL synthase</shortName>
        <ecNumber evidence="3 7">2.5.1.78</ecNumber>
    </recommendedName>
</protein>
<dbReference type="Pfam" id="PF00885">
    <property type="entry name" value="DMRL_synthase"/>
    <property type="match status" value="1"/>
</dbReference>
<evidence type="ECO:0000256" key="6">
    <source>
        <dbReference type="ARBA" id="ARBA00048785"/>
    </source>
</evidence>
<evidence type="ECO:0000256" key="4">
    <source>
        <dbReference type="ARBA" id="ARBA00022619"/>
    </source>
</evidence>
<evidence type="ECO:0000313" key="8">
    <source>
        <dbReference type="EMBL" id="KAF9515599.1"/>
    </source>
</evidence>
<reference evidence="8" key="1">
    <citation type="journal article" date="2020" name="Nat. Commun.">
        <title>Large-scale genome sequencing of mycorrhizal fungi provides insights into the early evolution of symbiotic traits.</title>
        <authorList>
            <person name="Miyauchi S."/>
            <person name="Kiss E."/>
            <person name="Kuo A."/>
            <person name="Drula E."/>
            <person name="Kohler A."/>
            <person name="Sanchez-Garcia M."/>
            <person name="Morin E."/>
            <person name="Andreopoulos B."/>
            <person name="Barry K.W."/>
            <person name="Bonito G."/>
            <person name="Buee M."/>
            <person name="Carver A."/>
            <person name="Chen C."/>
            <person name="Cichocki N."/>
            <person name="Clum A."/>
            <person name="Culley D."/>
            <person name="Crous P.W."/>
            <person name="Fauchery L."/>
            <person name="Girlanda M."/>
            <person name="Hayes R.D."/>
            <person name="Keri Z."/>
            <person name="LaButti K."/>
            <person name="Lipzen A."/>
            <person name="Lombard V."/>
            <person name="Magnuson J."/>
            <person name="Maillard F."/>
            <person name="Murat C."/>
            <person name="Nolan M."/>
            <person name="Ohm R.A."/>
            <person name="Pangilinan J."/>
            <person name="Pereira M.F."/>
            <person name="Perotto S."/>
            <person name="Peter M."/>
            <person name="Pfister S."/>
            <person name="Riley R."/>
            <person name="Sitrit Y."/>
            <person name="Stielow J.B."/>
            <person name="Szollosi G."/>
            <person name="Zifcakova L."/>
            <person name="Stursova M."/>
            <person name="Spatafora J.W."/>
            <person name="Tedersoo L."/>
            <person name="Vaario L.M."/>
            <person name="Yamada A."/>
            <person name="Yan M."/>
            <person name="Wang P."/>
            <person name="Xu J."/>
            <person name="Bruns T."/>
            <person name="Baldrian P."/>
            <person name="Vilgalys R."/>
            <person name="Dunand C."/>
            <person name="Henrissat B."/>
            <person name="Grigoriev I.V."/>
            <person name="Hibbett D."/>
            <person name="Nagy L.G."/>
            <person name="Martin F.M."/>
        </authorList>
    </citation>
    <scope>NUCLEOTIDE SEQUENCE</scope>
    <source>
        <strain evidence="8">UP504</strain>
    </source>
</reference>
<dbReference type="InterPro" id="IPR002180">
    <property type="entry name" value="LS/RS"/>
</dbReference>
<evidence type="ECO:0000256" key="5">
    <source>
        <dbReference type="ARBA" id="ARBA00022679"/>
    </source>
</evidence>
<dbReference type="Gene3D" id="3.40.50.960">
    <property type="entry name" value="Lumazine/riboflavin synthase"/>
    <property type="match status" value="1"/>
</dbReference>
<dbReference type="GO" id="GO:0009349">
    <property type="term" value="C:riboflavin synthase complex"/>
    <property type="evidence" value="ECO:0007669"/>
    <property type="project" value="UniProtKB-UniRule"/>
</dbReference>
<dbReference type="InterPro" id="IPR036467">
    <property type="entry name" value="LS/RS_sf"/>
</dbReference>
<dbReference type="AlphaFoldDB" id="A0A9P6B0U3"/>
<comment type="similarity">
    <text evidence="2 7">Belongs to the DMRL synthase family.</text>
</comment>
<gene>
    <name evidence="8" type="ORF">BS47DRAFT_1376223</name>
</gene>
<dbReference type="EMBL" id="MU128948">
    <property type="protein sequence ID" value="KAF9515599.1"/>
    <property type="molecule type" value="Genomic_DNA"/>
</dbReference>
<comment type="caution">
    <text evidence="8">The sequence shown here is derived from an EMBL/GenBank/DDBJ whole genome shotgun (WGS) entry which is preliminary data.</text>
</comment>
<dbReference type="OrthoDB" id="2965at2759"/>
<dbReference type="EC" id="2.5.1.78" evidence="3 7"/>
<comment type="function">
    <text evidence="7">Catalyzes the formation of 6,7-dimethyl-8-ribityllumazine by condensation of 5-amino-6-(D-ribitylamino)uracil with 3,4-dihydroxy-2-butanone 4-phosphate. This is the penultimate step in the biosynthesis of riboflavin.</text>
</comment>
<accession>A0A9P6B0U3</accession>
<evidence type="ECO:0000256" key="3">
    <source>
        <dbReference type="ARBA" id="ARBA00012664"/>
    </source>
</evidence>
<dbReference type="PANTHER" id="PTHR21058">
    <property type="entry name" value="6,7-DIMETHYL-8-RIBITYLLUMAZINE SYNTHASE DMRL SYNTHASE LUMAZINE SYNTHASE"/>
    <property type="match status" value="1"/>
</dbReference>
<comment type="pathway">
    <text evidence="1 7">Cofactor biosynthesis; riboflavin biosynthesis; riboflavin from 2-hydroxy-3-oxobutyl phosphate and 5-amino-6-(D-ribitylamino)uracil: step 1/2.</text>
</comment>
<keyword evidence="4 7" id="KW-0686">Riboflavin biosynthesis</keyword>
<evidence type="ECO:0000313" key="9">
    <source>
        <dbReference type="Proteomes" id="UP000886523"/>
    </source>
</evidence>
<dbReference type="GO" id="GO:0005758">
    <property type="term" value="C:mitochondrial intermembrane space"/>
    <property type="evidence" value="ECO:0007669"/>
    <property type="project" value="TreeGrafter"/>
</dbReference>
<dbReference type="GO" id="GO:0000906">
    <property type="term" value="F:6,7-dimethyl-8-ribityllumazine synthase activity"/>
    <property type="evidence" value="ECO:0007669"/>
    <property type="project" value="UniProtKB-EC"/>
</dbReference>
<dbReference type="GO" id="GO:0009231">
    <property type="term" value="P:riboflavin biosynthetic process"/>
    <property type="evidence" value="ECO:0007669"/>
    <property type="project" value="UniProtKB-KW"/>
</dbReference>
<dbReference type="SUPFAM" id="SSF52121">
    <property type="entry name" value="Lumazine synthase"/>
    <property type="match status" value="1"/>
</dbReference>
<dbReference type="InterPro" id="IPR034964">
    <property type="entry name" value="LS"/>
</dbReference>
<comment type="catalytic activity">
    <reaction evidence="6 7">
        <text>(2S)-2-hydroxy-3-oxobutyl phosphate + 5-amino-6-(D-ribitylamino)uracil = 6,7-dimethyl-8-(1-D-ribityl)lumazine + phosphate + 2 H2O + H(+)</text>
        <dbReference type="Rhea" id="RHEA:26152"/>
        <dbReference type="ChEBI" id="CHEBI:15377"/>
        <dbReference type="ChEBI" id="CHEBI:15378"/>
        <dbReference type="ChEBI" id="CHEBI:15934"/>
        <dbReference type="ChEBI" id="CHEBI:43474"/>
        <dbReference type="ChEBI" id="CHEBI:58201"/>
        <dbReference type="ChEBI" id="CHEBI:58830"/>
        <dbReference type="EC" id="2.5.1.78"/>
    </reaction>
</comment>